<feature type="domain" description="6-phosphogluconate dehydrogenase NADP-binding" evidence="4">
    <location>
        <begin position="32"/>
        <end position="188"/>
    </location>
</feature>
<dbReference type="GO" id="GO:0051287">
    <property type="term" value="F:NAD binding"/>
    <property type="evidence" value="ECO:0007669"/>
    <property type="project" value="InterPro"/>
</dbReference>
<dbReference type="SUPFAM" id="SSF48179">
    <property type="entry name" value="6-phosphogluconate dehydrogenase C-terminal domain-like"/>
    <property type="match status" value="1"/>
</dbReference>
<accession>M1V1X7</accession>
<dbReference type="InterPro" id="IPR006115">
    <property type="entry name" value="6PGDH_NADP-bd"/>
</dbReference>
<organism evidence="6">
    <name type="scientific">Sphingomonas sp. KSM1</name>
    <dbReference type="NCBI Taxonomy" id="1228049"/>
    <lineage>
        <taxon>Bacteria</taxon>
        <taxon>Pseudomonadati</taxon>
        <taxon>Pseudomonadota</taxon>
        <taxon>Alphaproteobacteria</taxon>
        <taxon>Sphingomonadales</taxon>
        <taxon>Sphingomonadaceae</taxon>
        <taxon>Sphingomonas</taxon>
    </lineage>
</organism>
<dbReference type="EMBL" id="AB744215">
    <property type="protein sequence ID" value="BAM93311.1"/>
    <property type="molecule type" value="Genomic_DNA"/>
</dbReference>
<dbReference type="PANTHER" id="PTHR22981">
    <property type="entry name" value="3-HYDROXYISOBUTYRATE DEHYDROGENASE-RELATED"/>
    <property type="match status" value="1"/>
</dbReference>
<dbReference type="Pfam" id="PF14833">
    <property type="entry name" value="NAD_binding_11"/>
    <property type="match status" value="1"/>
</dbReference>
<evidence type="ECO:0000259" key="4">
    <source>
        <dbReference type="Pfam" id="PF03446"/>
    </source>
</evidence>
<reference evidence="6" key="1">
    <citation type="journal article" date="2013" name="Appl. Environ. Microbiol.">
        <title>Bacterial Cytochrome P450 System Catabolizing the Fusarium Toxin Deoxynivalenol.</title>
        <authorList>
            <person name="Ito M."/>
            <person name="Sato I."/>
            <person name="Ishizaka M."/>
            <person name="Yoshida S."/>
            <person name="Koitabashi M."/>
            <person name="Yoshida S."/>
            <person name="Tsushima S."/>
        </authorList>
    </citation>
    <scope>NUCLEOTIDE SEQUENCE</scope>
    <source>
        <strain evidence="6">KSM1</strain>
    </source>
</reference>
<feature type="active site" evidence="3">
    <location>
        <position position="198"/>
    </location>
</feature>
<dbReference type="GO" id="GO:0050661">
    <property type="term" value="F:NADP binding"/>
    <property type="evidence" value="ECO:0007669"/>
    <property type="project" value="InterPro"/>
</dbReference>
<dbReference type="SUPFAM" id="SSF51735">
    <property type="entry name" value="NAD(P)-binding Rossmann-fold domains"/>
    <property type="match status" value="1"/>
</dbReference>
<evidence type="ECO:0000256" key="3">
    <source>
        <dbReference type="PIRSR" id="PIRSR000103-1"/>
    </source>
</evidence>
<dbReference type="PANTHER" id="PTHR22981:SF7">
    <property type="entry name" value="3-HYDROXYISOBUTYRATE DEHYDROGENASE, MITOCHONDRIAL"/>
    <property type="match status" value="1"/>
</dbReference>
<dbReference type="InterPro" id="IPR002204">
    <property type="entry name" value="3-OH-isobutyrate_DH-rel_CS"/>
</dbReference>
<evidence type="ECO:0000256" key="1">
    <source>
        <dbReference type="ARBA" id="ARBA00023002"/>
    </source>
</evidence>
<protein>
    <submittedName>
        <fullName evidence="6">Putative 2-(Hydroxymethyl)-glutarate dehydrogenase</fullName>
    </submittedName>
</protein>
<dbReference type="InterPro" id="IPR029154">
    <property type="entry name" value="HIBADH-like_NADP-bd"/>
</dbReference>
<dbReference type="Gene3D" id="3.40.50.720">
    <property type="entry name" value="NAD(P)-binding Rossmann-like Domain"/>
    <property type="match status" value="1"/>
</dbReference>
<proteinExistence type="predicted"/>
<keyword evidence="1" id="KW-0560">Oxidoreductase</keyword>
<dbReference type="AlphaFoldDB" id="M1V1X7"/>
<keyword evidence="2" id="KW-0520">NAD</keyword>
<name>M1V1X7_9SPHN</name>
<evidence type="ECO:0000256" key="2">
    <source>
        <dbReference type="ARBA" id="ARBA00023027"/>
    </source>
</evidence>
<evidence type="ECO:0000313" key="6">
    <source>
        <dbReference type="EMBL" id="BAM93311.1"/>
    </source>
</evidence>
<dbReference type="Pfam" id="PF03446">
    <property type="entry name" value="NAD_binding_2"/>
    <property type="match status" value="1"/>
</dbReference>
<dbReference type="PROSITE" id="PS00895">
    <property type="entry name" value="3_HYDROXYISOBUT_DH"/>
    <property type="match status" value="1"/>
</dbReference>
<dbReference type="InterPro" id="IPR008927">
    <property type="entry name" value="6-PGluconate_DH-like_C_sf"/>
</dbReference>
<dbReference type="Gene3D" id="1.10.1040.10">
    <property type="entry name" value="N-(1-d-carboxylethyl)-l-norvaline Dehydrogenase, domain 2"/>
    <property type="match status" value="1"/>
</dbReference>
<dbReference type="InterPro" id="IPR015815">
    <property type="entry name" value="HIBADH-related"/>
</dbReference>
<sequence>MRQIPHPLRGGFKELSGPIQRHWLSEDAIMRLGFVGLGNMGQPMARRLLAAGHELVVFDLNESVVEPLVAAGAIKAASVAEMTGQVEIVCVSLPTPDIVERVLLGDGGLGAGRIRIIIDFSTTGPSVAQRIAAGLSERNIALIDAPVSGGTTGAEAGTLAIMISGEEAAYHEIRPALEATGKNIFYLGDKPGAAHLMKLINNTIMATTTMASFEGLVLGAKAGLDAQTMLDVIKVSSGQSFAISNKIQQCVVDRNFPHRFATSLLDKDVRLCLAEGERLGVTMPVSQQARQFIAFGLSQGYADLDFGHLIKILEGWAGTQFGTEKQQEQII</sequence>
<dbReference type="GO" id="GO:0016616">
    <property type="term" value="F:oxidoreductase activity, acting on the CH-OH group of donors, NAD or NADP as acceptor"/>
    <property type="evidence" value="ECO:0007669"/>
    <property type="project" value="TreeGrafter"/>
</dbReference>
<evidence type="ECO:0000259" key="5">
    <source>
        <dbReference type="Pfam" id="PF14833"/>
    </source>
</evidence>
<dbReference type="InterPro" id="IPR013328">
    <property type="entry name" value="6PGD_dom2"/>
</dbReference>
<dbReference type="GO" id="GO:0016054">
    <property type="term" value="P:organic acid catabolic process"/>
    <property type="evidence" value="ECO:0007669"/>
    <property type="project" value="UniProtKB-ARBA"/>
</dbReference>
<dbReference type="InterPro" id="IPR036291">
    <property type="entry name" value="NAD(P)-bd_dom_sf"/>
</dbReference>
<dbReference type="PIRSF" id="PIRSF000103">
    <property type="entry name" value="HIBADH"/>
    <property type="match status" value="1"/>
</dbReference>
<feature type="domain" description="3-hydroxyisobutyrate dehydrogenase-like NAD-binding" evidence="5">
    <location>
        <begin position="192"/>
        <end position="312"/>
    </location>
</feature>